<dbReference type="Proteomes" id="UP000074294">
    <property type="component" value="Unassembled WGS sequence"/>
</dbReference>
<keyword evidence="2" id="KW-1003">Cell membrane</keyword>
<comment type="caution">
    <text evidence="7">The sequence shown here is derived from an EMBL/GenBank/DDBJ whole genome shotgun (WGS) entry which is preliminary data.</text>
</comment>
<feature type="transmembrane region" description="Helical" evidence="6">
    <location>
        <begin position="202"/>
        <end position="220"/>
    </location>
</feature>
<feature type="transmembrane region" description="Helical" evidence="6">
    <location>
        <begin position="21"/>
        <end position="42"/>
    </location>
</feature>
<evidence type="ECO:0000313" key="8">
    <source>
        <dbReference type="Proteomes" id="UP000074294"/>
    </source>
</evidence>
<keyword evidence="5 6" id="KW-0472">Membrane</keyword>
<protein>
    <recommendedName>
        <fullName evidence="9">ABC transporter permease</fullName>
    </recommendedName>
</protein>
<evidence type="ECO:0000256" key="5">
    <source>
        <dbReference type="ARBA" id="ARBA00023136"/>
    </source>
</evidence>
<name>A0A147K1I6_HADYE</name>
<comment type="subcellular location">
    <subcellularLocation>
        <location evidence="1">Cell membrane</location>
        <topology evidence="1">Multi-pass membrane protein</topology>
    </subcellularLocation>
</comment>
<feature type="transmembrane region" description="Helical" evidence="6">
    <location>
        <begin position="117"/>
        <end position="140"/>
    </location>
</feature>
<dbReference type="GO" id="GO:0022857">
    <property type="term" value="F:transmembrane transporter activity"/>
    <property type="evidence" value="ECO:0007669"/>
    <property type="project" value="InterPro"/>
</dbReference>
<dbReference type="EMBL" id="LQMQ01000001">
    <property type="protein sequence ID" value="KUO42670.1"/>
    <property type="molecule type" value="Genomic_DNA"/>
</dbReference>
<keyword evidence="3 6" id="KW-0812">Transmembrane</keyword>
<proteinExistence type="predicted"/>
<dbReference type="GO" id="GO:0005886">
    <property type="term" value="C:plasma membrane"/>
    <property type="evidence" value="ECO:0007669"/>
    <property type="project" value="UniProtKB-SubCell"/>
</dbReference>
<dbReference type="PANTHER" id="PTHR47089:SF1">
    <property type="entry name" value="GUANOSINE ABC TRANSPORTER PERMEASE PROTEIN NUPP"/>
    <property type="match status" value="1"/>
</dbReference>
<feature type="transmembrane region" description="Helical" evidence="6">
    <location>
        <begin position="241"/>
        <end position="264"/>
    </location>
</feature>
<evidence type="ECO:0000313" key="7">
    <source>
        <dbReference type="EMBL" id="KUO42670.1"/>
    </source>
</evidence>
<gene>
    <name evidence="7" type="ORF">APZ16_04895</name>
</gene>
<dbReference type="CDD" id="cd06580">
    <property type="entry name" value="TM_PBP1_transp_TpRbsC_like"/>
    <property type="match status" value="1"/>
</dbReference>
<feature type="transmembrane region" description="Helical" evidence="6">
    <location>
        <begin position="90"/>
        <end position="111"/>
    </location>
</feature>
<dbReference type="AlphaFoldDB" id="A0A147K1I6"/>
<feature type="transmembrane region" description="Helical" evidence="6">
    <location>
        <begin position="325"/>
        <end position="343"/>
    </location>
</feature>
<reference evidence="7 8" key="1">
    <citation type="journal article" date="2016" name="Nat. Microbiol.">
        <title>Genomic inference of the metabolism of cosmopolitan subsurface Archaea, Hadesarchaea.</title>
        <authorList>
            <person name="Baker B.J."/>
            <person name="Saw J.H."/>
            <person name="Lind A.E."/>
            <person name="Lazar C.S."/>
            <person name="Hinrichs K.-U."/>
            <person name="Teske A.P."/>
            <person name="Ettema T.J."/>
        </authorList>
    </citation>
    <scope>NUCLEOTIDE SEQUENCE [LARGE SCALE GENOMIC DNA]</scope>
</reference>
<dbReference type="STRING" id="1776334.APZ16_04895"/>
<evidence type="ECO:0000256" key="4">
    <source>
        <dbReference type="ARBA" id="ARBA00022989"/>
    </source>
</evidence>
<dbReference type="PANTHER" id="PTHR47089">
    <property type="entry name" value="ABC TRANSPORTER, PERMEASE PROTEIN"/>
    <property type="match status" value="1"/>
</dbReference>
<evidence type="ECO:0000256" key="2">
    <source>
        <dbReference type="ARBA" id="ARBA00022475"/>
    </source>
</evidence>
<evidence type="ECO:0000256" key="1">
    <source>
        <dbReference type="ARBA" id="ARBA00004651"/>
    </source>
</evidence>
<feature type="transmembrane region" description="Helical" evidence="6">
    <location>
        <begin position="284"/>
        <end position="313"/>
    </location>
</feature>
<evidence type="ECO:0008006" key="9">
    <source>
        <dbReference type="Google" id="ProtNLM"/>
    </source>
</evidence>
<evidence type="ECO:0000256" key="6">
    <source>
        <dbReference type="SAM" id="Phobius"/>
    </source>
</evidence>
<dbReference type="Pfam" id="PF02653">
    <property type="entry name" value="BPD_transp_2"/>
    <property type="match status" value="1"/>
</dbReference>
<feature type="transmembrane region" description="Helical" evidence="6">
    <location>
        <begin position="152"/>
        <end position="171"/>
    </location>
</feature>
<keyword evidence="4 6" id="KW-1133">Transmembrane helix</keyword>
<sequence length="352" mass="37062">MAKRDDDESKVRLQMISSRSRIAFPALSVIGALLLGALFITLSGHDPVAAYTVLFIEAFGSVSGITDTLVKAAPLLLAGVGLVVAYKSSIWTIGAEGQLLMGALASVWLGLTLTDVPGYLLIPLIMVASFLAGAGLAMIAGVLKAKIGVNEIITTLMLNNIAYYFILYLVSGPMKTPEVGYNQTRIISPQAFLPILIADTRLHAGVLLAIVAAVFIYVLVERTSLGYKIKAVGYSPKAARYAGISIPQNILIVMFVSGGLAGLAGMGEVLGVHHLLMVDISPGYGYTAILVALLARLNPIATIASAFLFAGLLNGSVAMQRGAGVPSSLVQIIQALVVIFVLASEYMTREKR</sequence>
<evidence type="ECO:0000256" key="3">
    <source>
        <dbReference type="ARBA" id="ARBA00022692"/>
    </source>
</evidence>
<organism evidence="7 8">
    <name type="scientific">Hadarchaeum yellowstonense</name>
    <dbReference type="NCBI Taxonomy" id="1776334"/>
    <lineage>
        <taxon>Archaea</taxon>
        <taxon>Methanobacteriati</taxon>
        <taxon>Candidatus Hadarchaeota</taxon>
        <taxon>Candidatus Hadarchaeia</taxon>
        <taxon>Candidatus Hadarchaeales</taxon>
        <taxon>Candidatus Hadarchaeaceae</taxon>
        <taxon>Candidatus Hadarchaeum</taxon>
    </lineage>
</organism>
<accession>A0A147K1I6</accession>
<dbReference type="InterPro" id="IPR001851">
    <property type="entry name" value="ABC_transp_permease"/>
</dbReference>